<dbReference type="GO" id="GO:0016787">
    <property type="term" value="F:hydrolase activity"/>
    <property type="evidence" value="ECO:0007669"/>
    <property type="project" value="UniProtKB-KW"/>
</dbReference>
<dbReference type="GO" id="GO:0004519">
    <property type="term" value="F:endonuclease activity"/>
    <property type="evidence" value="ECO:0007669"/>
    <property type="project" value="UniProtKB-KW"/>
</dbReference>
<dbReference type="InterPro" id="IPR019068">
    <property type="entry name" value="Restrct_endonuc_II_MjaI"/>
</dbReference>
<sequence length="205" mass="23407">MKKISSINKDYIASANDTEKKVFPKYTTQLINLANSNAHGTRPKVVGSMADYFPLYLEETDDPTVEGWKNWYTNKEPEAKARAKARILPQVERLKEAIDLIDEQLIDQWLDDILIDKTFNGMYFQKAILQKLSEHFELPYRPSSVEEESKGIDGYIGSTPISIKPETYELMKQLGEQIEASIVTYRKNSSGGVDIFIEEDLNPHA</sequence>
<dbReference type="EMBL" id="JBHTLT010000039">
    <property type="protein sequence ID" value="MFD1205120.1"/>
    <property type="molecule type" value="Genomic_DNA"/>
</dbReference>
<keyword evidence="1" id="KW-0378">Hydrolase</keyword>
<dbReference type="RefSeq" id="WP_336824061.1">
    <property type="nucleotide sequence ID" value="NZ_JBHTLT010000039.1"/>
</dbReference>
<reference evidence="2" key="1">
    <citation type="journal article" date="2019" name="Int. J. Syst. Evol. Microbiol.">
        <title>The Global Catalogue of Microorganisms (GCM) 10K type strain sequencing project: providing services to taxonomists for standard genome sequencing and annotation.</title>
        <authorList>
            <consortium name="The Broad Institute Genomics Platform"/>
            <consortium name="The Broad Institute Genome Sequencing Center for Infectious Disease"/>
            <person name="Wu L."/>
            <person name="Ma J."/>
        </authorList>
    </citation>
    <scope>NUCLEOTIDE SEQUENCE [LARGE SCALE GENOMIC DNA]</scope>
    <source>
        <strain evidence="2">CCUG 53915</strain>
    </source>
</reference>
<keyword evidence="1" id="KW-0255">Endonuclease</keyword>
<proteinExistence type="predicted"/>
<name>A0ABW3TXG6_9BACL</name>
<comment type="caution">
    <text evidence="1">The sequence shown here is derived from an EMBL/GenBank/DDBJ whole genome shotgun (WGS) entry which is preliminary data.</text>
</comment>
<dbReference type="Proteomes" id="UP001597231">
    <property type="component" value="Unassembled WGS sequence"/>
</dbReference>
<keyword evidence="1" id="KW-0540">Nuclease</keyword>
<organism evidence="1 2">
    <name type="scientific">Sporosarcina contaminans</name>
    <dbReference type="NCBI Taxonomy" id="633403"/>
    <lineage>
        <taxon>Bacteria</taxon>
        <taxon>Bacillati</taxon>
        <taxon>Bacillota</taxon>
        <taxon>Bacilli</taxon>
        <taxon>Bacillales</taxon>
        <taxon>Caryophanaceae</taxon>
        <taxon>Sporosarcina</taxon>
    </lineage>
</organism>
<dbReference type="Pfam" id="PF09568">
    <property type="entry name" value="RE_MjaI"/>
    <property type="match status" value="1"/>
</dbReference>
<protein>
    <submittedName>
        <fullName evidence="1">MjaI family restriction endonuclease</fullName>
        <ecNumber evidence="1">3.1.21.-</ecNumber>
    </submittedName>
</protein>
<evidence type="ECO:0000313" key="1">
    <source>
        <dbReference type="EMBL" id="MFD1205120.1"/>
    </source>
</evidence>
<keyword evidence="2" id="KW-1185">Reference proteome</keyword>
<dbReference type="EC" id="3.1.21.-" evidence="1"/>
<gene>
    <name evidence="1" type="ORF">ACFQ38_08390</name>
</gene>
<evidence type="ECO:0000313" key="2">
    <source>
        <dbReference type="Proteomes" id="UP001597231"/>
    </source>
</evidence>
<accession>A0ABW3TXG6</accession>